<name>A0ACB1KHN4_RANTA</name>
<proteinExistence type="predicted"/>
<dbReference type="Proteomes" id="UP001162501">
    <property type="component" value="Unassembled WGS sequence"/>
</dbReference>
<evidence type="ECO:0000313" key="1">
    <source>
        <dbReference type="EMBL" id="CAM9222309.1"/>
    </source>
</evidence>
<reference evidence="1" key="1">
    <citation type="submission" date="2025-03" db="EMBL/GenBank/DDBJ databases">
        <authorList>
            <consortium name="ELIXIR-Norway"/>
            <consortium name="Elixir Norway"/>
        </authorList>
    </citation>
    <scope>NUCLEOTIDE SEQUENCE</scope>
</reference>
<protein>
    <submittedName>
        <fullName evidence="1">Uncharacterized protein</fullName>
    </submittedName>
</protein>
<sequence>MKEKQRRERTHSARTALVSGLVVAAGHRLSAPSSVHATANVEPALRWARPASLGSPYLPKIRRPPPPIWRCTRLPGEDLCQRQAKDGVATEYLKAMDFFFLFRPSGDLSGLTAAWREGHGPERQVRRWGEGVLTRGISRWEVAMVVRSEHFLSVCRADRLPPCALMKCPPAPALSACLGLPRQRPRHTNGVERQAAVLSRSPGRPLSGPQAPDPFLRWPPPAPRRSATRCAPPRLITCGLRAALAERALQRRTQAVSLWKATAIAAPSSRASPAPGRGLISVQRTDSPQLPASTRRPPPPAPPEDLFPVGRAASDATGFN</sequence>
<accession>A0ACB1KHN4</accession>
<evidence type="ECO:0000313" key="2">
    <source>
        <dbReference type="Proteomes" id="UP001162501"/>
    </source>
</evidence>
<organism evidence="1 2">
    <name type="scientific">Rangifer tarandus platyrhynchus</name>
    <name type="common">Svalbard reindeer</name>
    <dbReference type="NCBI Taxonomy" id="3082113"/>
    <lineage>
        <taxon>Eukaryota</taxon>
        <taxon>Metazoa</taxon>
        <taxon>Chordata</taxon>
        <taxon>Craniata</taxon>
        <taxon>Vertebrata</taxon>
        <taxon>Euteleostomi</taxon>
        <taxon>Mammalia</taxon>
        <taxon>Eutheria</taxon>
        <taxon>Laurasiatheria</taxon>
        <taxon>Artiodactyla</taxon>
        <taxon>Ruminantia</taxon>
        <taxon>Pecora</taxon>
        <taxon>Cervidae</taxon>
        <taxon>Odocoileinae</taxon>
        <taxon>Rangifer</taxon>
    </lineage>
</organism>
<gene>
    <name evidence="1" type="ORF">MRATA1EN22A_LOCUS30077</name>
</gene>
<dbReference type="EMBL" id="CATOBB020001003">
    <property type="protein sequence ID" value="CAM9222309.1"/>
    <property type="molecule type" value="Genomic_DNA"/>
</dbReference>
<comment type="caution">
    <text evidence="1">The sequence shown here is derived from an EMBL/GenBank/DDBJ whole genome shotgun (WGS) entry which is preliminary data.</text>
</comment>